<evidence type="ECO:0000256" key="1">
    <source>
        <dbReference type="SAM" id="Phobius"/>
    </source>
</evidence>
<organism evidence="2 3">
    <name type="scientific">Paenibacillus gansuensis</name>
    <dbReference type="NCBI Taxonomy" id="306542"/>
    <lineage>
        <taxon>Bacteria</taxon>
        <taxon>Bacillati</taxon>
        <taxon>Bacillota</taxon>
        <taxon>Bacilli</taxon>
        <taxon>Bacillales</taxon>
        <taxon>Paenibacillaceae</taxon>
        <taxon>Paenibacillus</taxon>
    </lineage>
</organism>
<feature type="transmembrane region" description="Helical" evidence="1">
    <location>
        <begin position="35"/>
        <end position="56"/>
    </location>
</feature>
<evidence type="ECO:0000313" key="3">
    <source>
        <dbReference type="Proteomes" id="UP001597541"/>
    </source>
</evidence>
<protein>
    <submittedName>
        <fullName evidence="2">Uncharacterized protein</fullName>
    </submittedName>
</protein>
<reference evidence="3" key="1">
    <citation type="journal article" date="2019" name="Int. J. Syst. Evol. Microbiol.">
        <title>The Global Catalogue of Microorganisms (GCM) 10K type strain sequencing project: providing services to taxonomists for standard genome sequencing and annotation.</title>
        <authorList>
            <consortium name="The Broad Institute Genomics Platform"/>
            <consortium name="The Broad Institute Genome Sequencing Center for Infectious Disease"/>
            <person name="Wu L."/>
            <person name="Ma J."/>
        </authorList>
    </citation>
    <scope>NUCLEOTIDE SEQUENCE [LARGE SCALE GENOMIC DNA]</scope>
    <source>
        <strain evidence="3">KCTC 3950</strain>
    </source>
</reference>
<evidence type="ECO:0000313" key="2">
    <source>
        <dbReference type="EMBL" id="MFD2613797.1"/>
    </source>
</evidence>
<accession>A0ABW5PIE6</accession>
<name>A0ABW5PIE6_9BACL</name>
<keyword evidence="3" id="KW-1185">Reference proteome</keyword>
<comment type="caution">
    <text evidence="2">The sequence shown here is derived from an EMBL/GenBank/DDBJ whole genome shotgun (WGS) entry which is preliminary data.</text>
</comment>
<gene>
    <name evidence="2" type="ORF">ACFSUF_15380</name>
</gene>
<keyword evidence="1" id="KW-1133">Transmembrane helix</keyword>
<keyword evidence="1" id="KW-0812">Transmembrane</keyword>
<sequence>MSTALAILIFTGYALTLIADRALLRTQEPAPGLKGTYVFLNGLFLLLLLTLMFHMVPPMPTDLLIDYIAPWLISLFQL</sequence>
<proteinExistence type="predicted"/>
<keyword evidence="1" id="KW-0472">Membrane</keyword>
<dbReference type="RefSeq" id="WP_377603971.1">
    <property type="nucleotide sequence ID" value="NZ_JBHUME010000009.1"/>
</dbReference>
<dbReference type="Proteomes" id="UP001597541">
    <property type="component" value="Unassembled WGS sequence"/>
</dbReference>
<dbReference type="EMBL" id="JBHUME010000009">
    <property type="protein sequence ID" value="MFD2613797.1"/>
    <property type="molecule type" value="Genomic_DNA"/>
</dbReference>